<dbReference type="HOGENOM" id="CLU_014195_2_0_1"/>
<keyword evidence="3" id="KW-1185">Reference proteome</keyword>
<dbReference type="PANTHER" id="PTHR46406">
    <property type="entry name" value="NITRIC OXIDE-ASSOCIATED PROTEIN 1"/>
    <property type="match status" value="1"/>
</dbReference>
<dbReference type="InterPro" id="IPR048422">
    <property type="entry name" value="NOA1/YqeH-like_C"/>
</dbReference>
<dbReference type="Gene3D" id="3.40.50.300">
    <property type="entry name" value="P-loop containing nucleotide triphosphate hydrolases"/>
    <property type="match status" value="1"/>
</dbReference>
<dbReference type="OMA" id="LGCTNVG"/>
<dbReference type="eggNOG" id="KOG1249">
    <property type="taxonomic scope" value="Eukaryota"/>
</dbReference>
<dbReference type="EMBL" id="DS469654">
    <property type="protein sequence ID" value="EDO37137.1"/>
    <property type="molecule type" value="Genomic_DNA"/>
</dbReference>
<sequence>CPGCGSIFQSNDIESPGYIRAEKHPEKQRSYYANESQVICQRCFDLRYYSKAIPTLVNTAQVTKFLSHISRRKALILYVVDILDLPGSTFPHLLDIVGPAKRIVIVANKVDMLPQDGRPWLQEKRLREEVLRLCREHGLESGNVKDVCLVSAKEGFGVPQLVQKILVHWDHDGDIYMLGCSNSGKTTLFNTFMDLLNVHKRRGNMLQRSTVSKWPGTTMSLMRFPLGHWMLHKLLYRLRHQKFFKQDFQLQKDTHNSPMHYYLPCLLQHSFTALAKKFFSKAKHVDRKSHDTTEGAIASVSQSSELDAFKPELVDRKAKQRQLWFYDTPGIISENQITSYLTLKEIKLLSPNRWMVPRTLILRPGQTLLLGGLGRLDFLKANKSIYFTVFASPNLPVHVLNTLKADNFLQQHGGSNILKVPCGDEKRMALFPPLLPHELSLVGAGWGESAADVVLSNAGWVAVTAGMGADVSLKAYTPNGRGVGVRIPALLPTSVTQRGK</sequence>
<dbReference type="PANTHER" id="PTHR46406:SF1">
    <property type="entry name" value="NITRIC OXIDE-ASSOCIATED PROTEIN 1"/>
    <property type="match status" value="1"/>
</dbReference>
<dbReference type="SUPFAM" id="SSF52540">
    <property type="entry name" value="P-loop containing nucleoside triphosphate hydrolases"/>
    <property type="match status" value="1"/>
</dbReference>
<dbReference type="CDD" id="cd01855">
    <property type="entry name" value="YqeH"/>
    <property type="match status" value="1"/>
</dbReference>
<feature type="non-terminal residue" evidence="2">
    <location>
        <position position="500"/>
    </location>
</feature>
<dbReference type="Proteomes" id="UP000001593">
    <property type="component" value="Unassembled WGS sequence"/>
</dbReference>
<proteinExistence type="predicted"/>
<gene>
    <name evidence="2" type="ORF">NEMVEDRAFT_v1g21779</name>
</gene>
<reference evidence="2 3" key="1">
    <citation type="journal article" date="2007" name="Science">
        <title>Sea anemone genome reveals ancestral eumetazoan gene repertoire and genomic organization.</title>
        <authorList>
            <person name="Putnam N.H."/>
            <person name="Srivastava M."/>
            <person name="Hellsten U."/>
            <person name="Dirks B."/>
            <person name="Chapman J."/>
            <person name="Salamov A."/>
            <person name="Terry A."/>
            <person name="Shapiro H."/>
            <person name="Lindquist E."/>
            <person name="Kapitonov V.V."/>
            <person name="Jurka J."/>
            <person name="Genikhovich G."/>
            <person name="Grigoriev I.V."/>
            <person name="Lucas S.M."/>
            <person name="Steele R.E."/>
            <person name="Finnerty J.R."/>
            <person name="Technau U."/>
            <person name="Martindale M.Q."/>
            <person name="Rokhsar D.S."/>
        </authorList>
    </citation>
    <scope>NUCLEOTIDE SEQUENCE [LARGE SCALE GENOMIC DNA]</scope>
    <source>
        <strain evidence="3">CH2 X CH6</strain>
    </source>
</reference>
<evidence type="ECO:0000259" key="1">
    <source>
        <dbReference type="Pfam" id="PF21516"/>
    </source>
</evidence>
<name>A7SGR2_NEMVE</name>
<dbReference type="PhylomeDB" id="A7SGR2"/>
<evidence type="ECO:0000313" key="2">
    <source>
        <dbReference type="EMBL" id="EDO37137.1"/>
    </source>
</evidence>
<dbReference type="Pfam" id="PF21516">
    <property type="entry name" value="YqeH-like_C"/>
    <property type="match status" value="1"/>
</dbReference>
<dbReference type="InterPro" id="IPR027417">
    <property type="entry name" value="P-loop_NTPase"/>
</dbReference>
<feature type="non-terminal residue" evidence="2">
    <location>
        <position position="1"/>
    </location>
</feature>
<dbReference type="STRING" id="45351.A7SGR2"/>
<dbReference type="InParanoid" id="A7SGR2"/>
<protein>
    <recommendedName>
        <fullName evidence="1">NOA1/YqeH-like C-terminal domain-containing protein</fullName>
    </recommendedName>
</protein>
<accession>A7SGR2</accession>
<feature type="domain" description="NOA1/YqeH-like C-terminal" evidence="1">
    <location>
        <begin position="387"/>
        <end position="486"/>
    </location>
</feature>
<evidence type="ECO:0000313" key="3">
    <source>
        <dbReference type="Proteomes" id="UP000001593"/>
    </source>
</evidence>
<dbReference type="InterPro" id="IPR052807">
    <property type="entry name" value="Mito_transl_resp_regulator"/>
</dbReference>
<dbReference type="AlphaFoldDB" id="A7SGR2"/>
<organism evidence="2 3">
    <name type="scientific">Nematostella vectensis</name>
    <name type="common">Starlet sea anemone</name>
    <dbReference type="NCBI Taxonomy" id="45351"/>
    <lineage>
        <taxon>Eukaryota</taxon>
        <taxon>Metazoa</taxon>
        <taxon>Cnidaria</taxon>
        <taxon>Anthozoa</taxon>
        <taxon>Hexacorallia</taxon>
        <taxon>Actiniaria</taxon>
        <taxon>Edwardsiidae</taxon>
        <taxon>Nematostella</taxon>
    </lineage>
</organism>